<protein>
    <submittedName>
        <fullName evidence="1">Uncharacterized protein</fullName>
    </submittedName>
</protein>
<accession>A0A4V4HH71</accession>
<evidence type="ECO:0000313" key="1">
    <source>
        <dbReference type="EMBL" id="THV01586.1"/>
    </source>
</evidence>
<name>A0A4V4HH71_DENBC</name>
<keyword evidence="2" id="KW-1185">Reference proteome</keyword>
<sequence length="98" mass="10904">MERALGRKSMSSRTILVTNRGDQKAARLLHPPFLAPDIASDLAKIMDFKTNIFCASRMHLSYITLGGNGAITIYIFYPCTNTNDTPQTVDEMSTLLFC</sequence>
<dbReference type="EMBL" id="ML179087">
    <property type="protein sequence ID" value="THV01586.1"/>
    <property type="molecule type" value="Genomic_DNA"/>
</dbReference>
<dbReference type="AlphaFoldDB" id="A0A4V4HH71"/>
<gene>
    <name evidence="1" type="ORF">K435DRAFT_853600</name>
</gene>
<evidence type="ECO:0000313" key="2">
    <source>
        <dbReference type="Proteomes" id="UP000297245"/>
    </source>
</evidence>
<proteinExistence type="predicted"/>
<organism evidence="1 2">
    <name type="scientific">Dendrothele bispora (strain CBS 962.96)</name>
    <dbReference type="NCBI Taxonomy" id="1314807"/>
    <lineage>
        <taxon>Eukaryota</taxon>
        <taxon>Fungi</taxon>
        <taxon>Dikarya</taxon>
        <taxon>Basidiomycota</taxon>
        <taxon>Agaricomycotina</taxon>
        <taxon>Agaricomycetes</taxon>
        <taxon>Agaricomycetidae</taxon>
        <taxon>Agaricales</taxon>
        <taxon>Agaricales incertae sedis</taxon>
        <taxon>Dendrothele</taxon>
    </lineage>
</organism>
<reference evidence="1 2" key="1">
    <citation type="journal article" date="2019" name="Nat. Ecol. Evol.">
        <title>Megaphylogeny resolves global patterns of mushroom evolution.</title>
        <authorList>
            <person name="Varga T."/>
            <person name="Krizsan K."/>
            <person name="Foldi C."/>
            <person name="Dima B."/>
            <person name="Sanchez-Garcia M."/>
            <person name="Sanchez-Ramirez S."/>
            <person name="Szollosi G.J."/>
            <person name="Szarkandi J.G."/>
            <person name="Papp V."/>
            <person name="Albert L."/>
            <person name="Andreopoulos W."/>
            <person name="Angelini C."/>
            <person name="Antonin V."/>
            <person name="Barry K.W."/>
            <person name="Bougher N.L."/>
            <person name="Buchanan P."/>
            <person name="Buyck B."/>
            <person name="Bense V."/>
            <person name="Catcheside P."/>
            <person name="Chovatia M."/>
            <person name="Cooper J."/>
            <person name="Damon W."/>
            <person name="Desjardin D."/>
            <person name="Finy P."/>
            <person name="Geml J."/>
            <person name="Haridas S."/>
            <person name="Hughes K."/>
            <person name="Justo A."/>
            <person name="Karasinski D."/>
            <person name="Kautmanova I."/>
            <person name="Kiss B."/>
            <person name="Kocsube S."/>
            <person name="Kotiranta H."/>
            <person name="LaButti K.M."/>
            <person name="Lechner B.E."/>
            <person name="Liimatainen K."/>
            <person name="Lipzen A."/>
            <person name="Lukacs Z."/>
            <person name="Mihaltcheva S."/>
            <person name="Morgado L.N."/>
            <person name="Niskanen T."/>
            <person name="Noordeloos M.E."/>
            <person name="Ohm R.A."/>
            <person name="Ortiz-Santana B."/>
            <person name="Ovrebo C."/>
            <person name="Racz N."/>
            <person name="Riley R."/>
            <person name="Savchenko A."/>
            <person name="Shiryaev A."/>
            <person name="Soop K."/>
            <person name="Spirin V."/>
            <person name="Szebenyi C."/>
            <person name="Tomsovsky M."/>
            <person name="Tulloss R.E."/>
            <person name="Uehling J."/>
            <person name="Grigoriev I.V."/>
            <person name="Vagvolgyi C."/>
            <person name="Papp T."/>
            <person name="Martin F.M."/>
            <person name="Miettinen O."/>
            <person name="Hibbett D.S."/>
            <person name="Nagy L.G."/>
        </authorList>
    </citation>
    <scope>NUCLEOTIDE SEQUENCE [LARGE SCALE GENOMIC DNA]</scope>
    <source>
        <strain evidence="1 2">CBS 962.96</strain>
    </source>
</reference>
<dbReference type="OrthoDB" id="2019572at2759"/>
<dbReference type="Proteomes" id="UP000297245">
    <property type="component" value="Unassembled WGS sequence"/>
</dbReference>